<reference evidence="12" key="1">
    <citation type="submission" date="2016-06" db="EMBL/GenBank/DDBJ databases">
        <title>Parallel loss of symbiosis genes in relatives of nitrogen-fixing non-legume Parasponia.</title>
        <authorList>
            <person name="Van Velzen R."/>
            <person name="Holmer R."/>
            <person name="Bu F."/>
            <person name="Rutten L."/>
            <person name="Van Zeijl A."/>
            <person name="Liu W."/>
            <person name="Santuari L."/>
            <person name="Cao Q."/>
            <person name="Sharma T."/>
            <person name="Shen D."/>
            <person name="Roswanjaya Y."/>
            <person name="Wardhani T."/>
            <person name="Kalhor M.S."/>
            <person name="Jansen J."/>
            <person name="Van den Hoogen J."/>
            <person name="Gungor B."/>
            <person name="Hartog M."/>
            <person name="Hontelez J."/>
            <person name="Verver J."/>
            <person name="Yang W.-C."/>
            <person name="Schijlen E."/>
            <person name="Repin R."/>
            <person name="Schilthuizen M."/>
            <person name="Schranz E."/>
            <person name="Heidstra R."/>
            <person name="Miyata K."/>
            <person name="Fedorova E."/>
            <person name="Kohlen W."/>
            <person name="Bisseling T."/>
            <person name="Smit S."/>
            <person name="Geurts R."/>
        </authorList>
    </citation>
    <scope>NUCLEOTIDE SEQUENCE [LARGE SCALE GENOMIC DNA]</scope>
    <source>
        <strain evidence="12">cv. RG33-2</strain>
    </source>
</reference>
<dbReference type="InParanoid" id="A0A2P5CHY3"/>
<keyword evidence="7 8" id="KW-0568">Pathogenesis-related protein</keyword>
<feature type="transmembrane region" description="Helical" evidence="10">
    <location>
        <begin position="134"/>
        <end position="155"/>
    </location>
</feature>
<name>A0A2P5CHY3_TREOI</name>
<feature type="transmembrane region" description="Helical" evidence="10">
    <location>
        <begin position="24"/>
        <end position="48"/>
    </location>
</feature>
<evidence type="ECO:0000256" key="6">
    <source>
        <dbReference type="ARBA" id="ARBA00023136"/>
    </source>
</evidence>
<comment type="subcellular location">
    <subcellularLocation>
        <location evidence="1 8">Membrane</location>
        <topology evidence="1 8">Multi-pass membrane protein</topology>
    </subcellularLocation>
</comment>
<comment type="similarity">
    <text evidence="2 8">Belongs to the MLO family.</text>
</comment>
<sequence length="533" mass="62169">MAEEDGSTTSTTTTVATLETTPTWAVATVCFVLIFVSILIEYLLHLLAKYFNKKRRRSLLQALDKIKSELMLLGFISLLLTVSEKSIAKICIPQSVGQSFLPCSTTSTDVEDEEAKCAELGKVSLLSRKGVQQLQYLIFVLAVFHVLSCVLTFGLGMAKMRRWESWEAETRTLEYQFSNDPRRFKLIHQTSFGKRHLKYWSEHRILRWPVCFIRQFYKSVSKVDYFTLRHGFIMAHFTEGSNFDFQRYIKRALEKDFRVVVGISWWIWIFSLLFLFFNAHRFHNYLWLPFIPLVMLLLVGTKLQSIITKMSLDSHDKSQIVRGTFLVRPSDHFFWLGRPKLLLHLMHFILFQNSFQLAFFTWTWYKFGLKSCFHQETEDIVIRLAMGIIIQLLCAYVTLPLYALVTQMGSSMRKAVFTEFVVDGLKRWRRRARKNLTLMMRNTNWTEGRPSVDANNSLEAYSVDTSPSFGALDHASFSVDHVDHSVALEITDHEEDNLFRPKPESEDDHDHDHDHDHRQKVNSFDGFHLTNPN</sequence>
<feature type="region of interest" description="Disordered" evidence="9">
    <location>
        <begin position="492"/>
        <end position="533"/>
    </location>
</feature>
<feature type="compositionally biased region" description="Basic and acidic residues" evidence="9">
    <location>
        <begin position="496"/>
        <end position="519"/>
    </location>
</feature>
<comment type="function">
    <text evidence="8">May be involved in modulation of pathogen defense and leaf cell death.</text>
</comment>
<evidence type="ECO:0000256" key="9">
    <source>
        <dbReference type="SAM" id="MobiDB-lite"/>
    </source>
</evidence>
<evidence type="ECO:0000256" key="8">
    <source>
        <dbReference type="RuleBase" id="RU280816"/>
    </source>
</evidence>
<feature type="transmembrane region" description="Helical" evidence="10">
    <location>
        <begin position="380"/>
        <end position="405"/>
    </location>
</feature>
<evidence type="ECO:0000256" key="4">
    <source>
        <dbReference type="ARBA" id="ARBA00022821"/>
    </source>
</evidence>
<dbReference type="STRING" id="63057.A0A2P5CHY3"/>
<dbReference type="Proteomes" id="UP000237000">
    <property type="component" value="Unassembled WGS sequence"/>
</dbReference>
<proteinExistence type="inferred from homology"/>
<dbReference type="GO" id="GO:0006952">
    <property type="term" value="P:defense response"/>
    <property type="evidence" value="ECO:0007669"/>
    <property type="project" value="UniProtKB-KW"/>
</dbReference>
<accession>A0A2P5CHY3</accession>
<gene>
    <name evidence="8" type="primary">MLO</name>
    <name evidence="11" type="ORF">TorRG33x02_284520</name>
</gene>
<evidence type="ECO:0000256" key="2">
    <source>
        <dbReference type="ARBA" id="ARBA00006574"/>
    </source>
</evidence>
<evidence type="ECO:0000256" key="5">
    <source>
        <dbReference type="ARBA" id="ARBA00022989"/>
    </source>
</evidence>
<dbReference type="GO" id="GO:0016020">
    <property type="term" value="C:membrane"/>
    <property type="evidence" value="ECO:0007669"/>
    <property type="project" value="UniProtKB-SubCell"/>
</dbReference>
<evidence type="ECO:0000256" key="10">
    <source>
        <dbReference type="SAM" id="Phobius"/>
    </source>
</evidence>
<feature type="transmembrane region" description="Helical" evidence="10">
    <location>
        <begin position="257"/>
        <end position="279"/>
    </location>
</feature>
<evidence type="ECO:0000313" key="11">
    <source>
        <dbReference type="EMBL" id="PON60647.1"/>
    </source>
</evidence>
<comment type="caution">
    <text evidence="11">The sequence shown here is derived from an EMBL/GenBank/DDBJ whole genome shotgun (WGS) entry which is preliminary data.</text>
</comment>
<evidence type="ECO:0000256" key="3">
    <source>
        <dbReference type="ARBA" id="ARBA00022692"/>
    </source>
</evidence>
<evidence type="ECO:0000256" key="1">
    <source>
        <dbReference type="ARBA" id="ARBA00004141"/>
    </source>
</evidence>
<dbReference type="PANTHER" id="PTHR31942">
    <property type="entry name" value="MLO-LIKE PROTEIN 1"/>
    <property type="match status" value="1"/>
</dbReference>
<keyword evidence="3 8" id="KW-0812">Transmembrane</keyword>
<keyword evidence="4 8" id="KW-0611">Plant defense</keyword>
<dbReference type="GO" id="GO:0005516">
    <property type="term" value="F:calmodulin binding"/>
    <property type="evidence" value="ECO:0007669"/>
    <property type="project" value="UniProtKB-KW"/>
</dbReference>
<keyword evidence="8" id="KW-0112">Calmodulin-binding</keyword>
<keyword evidence="6 8" id="KW-0472">Membrane</keyword>
<dbReference type="OrthoDB" id="1388414at2759"/>
<dbReference type="Pfam" id="PF03094">
    <property type="entry name" value="Mlo"/>
    <property type="match status" value="1"/>
</dbReference>
<dbReference type="AlphaFoldDB" id="A0A2P5CHY3"/>
<organism evidence="11 12">
    <name type="scientific">Trema orientale</name>
    <name type="common">Charcoal tree</name>
    <name type="synonym">Celtis orientalis</name>
    <dbReference type="NCBI Taxonomy" id="63057"/>
    <lineage>
        <taxon>Eukaryota</taxon>
        <taxon>Viridiplantae</taxon>
        <taxon>Streptophyta</taxon>
        <taxon>Embryophyta</taxon>
        <taxon>Tracheophyta</taxon>
        <taxon>Spermatophyta</taxon>
        <taxon>Magnoliopsida</taxon>
        <taxon>eudicotyledons</taxon>
        <taxon>Gunneridae</taxon>
        <taxon>Pentapetalae</taxon>
        <taxon>rosids</taxon>
        <taxon>fabids</taxon>
        <taxon>Rosales</taxon>
        <taxon>Cannabaceae</taxon>
        <taxon>Trema</taxon>
    </lineage>
</organism>
<dbReference type="InterPro" id="IPR004326">
    <property type="entry name" value="Mlo"/>
</dbReference>
<keyword evidence="5 8" id="KW-1133">Transmembrane helix</keyword>
<feature type="transmembrane region" description="Helical" evidence="10">
    <location>
        <begin position="285"/>
        <end position="303"/>
    </location>
</feature>
<keyword evidence="12" id="KW-1185">Reference proteome</keyword>
<protein>
    <recommendedName>
        <fullName evidence="8">MLO-like protein</fullName>
    </recommendedName>
</protein>
<comment type="domain">
    <text evidence="8">The C-terminus contains a calmodulin-binding domain, which binds calmodulin in a calcium-dependent fashion.</text>
</comment>
<feature type="transmembrane region" description="Helical" evidence="10">
    <location>
        <begin position="341"/>
        <end position="365"/>
    </location>
</feature>
<dbReference type="EMBL" id="JXTC01000363">
    <property type="protein sequence ID" value="PON60647.1"/>
    <property type="molecule type" value="Genomic_DNA"/>
</dbReference>
<evidence type="ECO:0000256" key="7">
    <source>
        <dbReference type="ARBA" id="ARBA00023265"/>
    </source>
</evidence>
<dbReference type="PANTHER" id="PTHR31942:SF72">
    <property type="entry name" value="MLO-LIKE PROTEIN"/>
    <property type="match status" value="1"/>
</dbReference>
<evidence type="ECO:0000313" key="12">
    <source>
        <dbReference type="Proteomes" id="UP000237000"/>
    </source>
</evidence>